<evidence type="ECO:0000256" key="1">
    <source>
        <dbReference type="SAM" id="MobiDB-lite"/>
    </source>
</evidence>
<dbReference type="Pfam" id="PF14223">
    <property type="entry name" value="Retrotran_gag_2"/>
    <property type="match status" value="1"/>
</dbReference>
<dbReference type="AlphaFoldDB" id="A0AAD2AET8"/>
<name>A0AAD2AET8_9LAMI</name>
<dbReference type="EMBL" id="OU503058">
    <property type="protein sequence ID" value="CAI9786815.1"/>
    <property type="molecule type" value="Genomic_DNA"/>
</dbReference>
<feature type="region of interest" description="Disordered" evidence="1">
    <location>
        <begin position="95"/>
        <end position="148"/>
    </location>
</feature>
<keyword evidence="3" id="KW-1185">Reference proteome</keyword>
<dbReference type="Proteomes" id="UP000834106">
    <property type="component" value="Chromosome 23"/>
</dbReference>
<dbReference type="PANTHER" id="PTHR34676">
    <property type="entry name" value="DUF4219 DOMAIN-CONTAINING PROTEIN-RELATED"/>
    <property type="match status" value="1"/>
</dbReference>
<sequence>MRAFLKSLDEHIWFSVVNGWIVPNSTVNNEVIPTLIANWTRVNSDECNRNSKALHTLFMAVSLEEFRRVSMNEEAKEVWDILHTKHEGTQVVKNSKFRMLTTSDESKGLDDREGEDGSGPVMTSVGGEAGCCGEEESEADDGDPGRLP</sequence>
<evidence type="ECO:0000313" key="2">
    <source>
        <dbReference type="EMBL" id="CAI9786815.1"/>
    </source>
</evidence>
<organism evidence="2 3">
    <name type="scientific">Fraxinus pennsylvanica</name>
    <dbReference type="NCBI Taxonomy" id="56036"/>
    <lineage>
        <taxon>Eukaryota</taxon>
        <taxon>Viridiplantae</taxon>
        <taxon>Streptophyta</taxon>
        <taxon>Embryophyta</taxon>
        <taxon>Tracheophyta</taxon>
        <taxon>Spermatophyta</taxon>
        <taxon>Magnoliopsida</taxon>
        <taxon>eudicotyledons</taxon>
        <taxon>Gunneridae</taxon>
        <taxon>Pentapetalae</taxon>
        <taxon>asterids</taxon>
        <taxon>lamiids</taxon>
        <taxon>Lamiales</taxon>
        <taxon>Oleaceae</taxon>
        <taxon>Oleeae</taxon>
        <taxon>Fraxinus</taxon>
    </lineage>
</organism>
<accession>A0AAD2AET8</accession>
<proteinExistence type="predicted"/>
<gene>
    <name evidence="2" type="ORF">FPE_LOCUS34245</name>
</gene>
<reference evidence="2" key="1">
    <citation type="submission" date="2023-05" db="EMBL/GenBank/DDBJ databases">
        <authorList>
            <person name="Huff M."/>
        </authorList>
    </citation>
    <scope>NUCLEOTIDE SEQUENCE</scope>
</reference>
<feature type="compositionally biased region" description="Acidic residues" evidence="1">
    <location>
        <begin position="133"/>
        <end position="142"/>
    </location>
</feature>
<protein>
    <submittedName>
        <fullName evidence="2">Uncharacterized protein</fullName>
    </submittedName>
</protein>
<dbReference type="PANTHER" id="PTHR34676:SF8">
    <property type="entry name" value="TRANSMEMBRANE PROTEIN"/>
    <property type="match status" value="1"/>
</dbReference>
<evidence type="ECO:0000313" key="3">
    <source>
        <dbReference type="Proteomes" id="UP000834106"/>
    </source>
</evidence>